<proteinExistence type="predicted"/>
<dbReference type="OrthoDB" id="1765141at2"/>
<organism evidence="3 4">
    <name type="scientific">Eubacterium uniforme</name>
    <dbReference type="NCBI Taxonomy" id="39495"/>
    <lineage>
        <taxon>Bacteria</taxon>
        <taxon>Bacillati</taxon>
        <taxon>Bacillota</taxon>
        <taxon>Clostridia</taxon>
        <taxon>Eubacteriales</taxon>
        <taxon>Eubacteriaceae</taxon>
        <taxon>Eubacterium</taxon>
    </lineage>
</organism>
<dbReference type="RefSeq" id="WP_078766212.1">
    <property type="nucleotide sequence ID" value="NZ_FUXZ01000007.1"/>
</dbReference>
<gene>
    <name evidence="3" type="ORF">SAMN02745111_01344</name>
</gene>
<evidence type="ECO:0000259" key="1">
    <source>
        <dbReference type="Pfam" id="PF00534"/>
    </source>
</evidence>
<evidence type="ECO:0000259" key="2">
    <source>
        <dbReference type="Pfam" id="PF13439"/>
    </source>
</evidence>
<evidence type="ECO:0000313" key="4">
    <source>
        <dbReference type="Proteomes" id="UP000190814"/>
    </source>
</evidence>
<protein>
    <submittedName>
        <fullName evidence="3">Glycosyltransferase involved in cell wall bisynthesis</fullName>
    </submittedName>
</protein>
<dbReference type="EMBL" id="FUXZ01000007">
    <property type="protein sequence ID" value="SKA66585.1"/>
    <property type="molecule type" value="Genomic_DNA"/>
</dbReference>
<dbReference type="Pfam" id="PF13439">
    <property type="entry name" value="Glyco_transf_4"/>
    <property type="match status" value="1"/>
</dbReference>
<dbReference type="AlphaFoldDB" id="A0A1T4VNW4"/>
<reference evidence="3 4" key="1">
    <citation type="submission" date="2017-02" db="EMBL/GenBank/DDBJ databases">
        <authorList>
            <person name="Peterson S.W."/>
        </authorList>
    </citation>
    <scope>NUCLEOTIDE SEQUENCE [LARGE SCALE GENOMIC DNA]</scope>
    <source>
        <strain evidence="3 4">ATCC 35992</strain>
    </source>
</reference>
<dbReference type="Gene3D" id="3.40.50.2000">
    <property type="entry name" value="Glycogen Phosphorylase B"/>
    <property type="match status" value="2"/>
</dbReference>
<keyword evidence="4" id="KW-1185">Reference proteome</keyword>
<evidence type="ECO:0000313" key="3">
    <source>
        <dbReference type="EMBL" id="SKA66585.1"/>
    </source>
</evidence>
<dbReference type="PANTHER" id="PTHR45947">
    <property type="entry name" value="SULFOQUINOVOSYL TRANSFERASE SQD2"/>
    <property type="match status" value="1"/>
</dbReference>
<dbReference type="PANTHER" id="PTHR45947:SF3">
    <property type="entry name" value="SULFOQUINOVOSYL TRANSFERASE SQD2"/>
    <property type="match status" value="1"/>
</dbReference>
<dbReference type="InterPro" id="IPR028098">
    <property type="entry name" value="Glyco_trans_4-like_N"/>
</dbReference>
<name>A0A1T4VNW4_9FIRM</name>
<dbReference type="Pfam" id="PF00534">
    <property type="entry name" value="Glycos_transf_1"/>
    <property type="match status" value="1"/>
</dbReference>
<feature type="domain" description="Glycosyltransferase subfamily 4-like N-terminal" evidence="2">
    <location>
        <begin position="18"/>
        <end position="185"/>
    </location>
</feature>
<dbReference type="SUPFAM" id="SSF53756">
    <property type="entry name" value="UDP-Glycosyltransferase/glycogen phosphorylase"/>
    <property type="match status" value="1"/>
</dbReference>
<sequence length="427" mass="48764">MEKFNVCLLNDSFPPLIDGVANAVVNYAKVLKEADLANPFVVTPKYPGYDDSDFEFPIMRYTSLNIGNLVEGYRAGFPFIPKLLSDIIKKEPNIIHTHCPFASTMIARELRSKVFAPIIFTYHTKFDVDIAKSVKSRTIQKNVARFISRNISACDEVWVVSKGAADNLREIGYDGDYVIMNNGVDFPKGKQAEDRVREVSKEFGIDIDVPVLLFVGRMFWYKGIRIIIDALEKLKDEQDFRMVFTGKGADEEEIREYVREHGLDDKVIFTGAVYDREKLRAINTRADLFLFPSTYDTNGLVVREAAACGLASLVIKDSCASEGIIDGVNGYLCDENSWSMYEKLKEILNDMDHLHQVGDTAMDEIYISWKDSVSKAYERYHLLYERKRAGNCYPDKQGITDQMYKMSTRMLLLAQKSIEKYNFKVDD</sequence>
<dbReference type="InterPro" id="IPR050194">
    <property type="entry name" value="Glycosyltransferase_grp1"/>
</dbReference>
<accession>A0A1T4VNW4</accession>
<keyword evidence="3" id="KW-0808">Transferase</keyword>
<dbReference type="InterPro" id="IPR001296">
    <property type="entry name" value="Glyco_trans_1"/>
</dbReference>
<dbReference type="Proteomes" id="UP000190814">
    <property type="component" value="Unassembled WGS sequence"/>
</dbReference>
<dbReference type="STRING" id="39495.SAMN02745111_01344"/>
<dbReference type="GO" id="GO:0016757">
    <property type="term" value="F:glycosyltransferase activity"/>
    <property type="evidence" value="ECO:0007669"/>
    <property type="project" value="InterPro"/>
</dbReference>
<feature type="domain" description="Glycosyl transferase family 1" evidence="1">
    <location>
        <begin position="200"/>
        <end position="360"/>
    </location>
</feature>